<feature type="compositionally biased region" description="Basic and acidic residues" evidence="1">
    <location>
        <begin position="387"/>
        <end position="396"/>
    </location>
</feature>
<dbReference type="Gene3D" id="3.40.50.300">
    <property type="entry name" value="P-loop containing nucleotide triphosphate hydrolases"/>
    <property type="match status" value="1"/>
</dbReference>
<comment type="caution">
    <text evidence="3">The sequence shown here is derived from an EMBL/GenBank/DDBJ whole genome shotgun (WGS) entry which is preliminary data.</text>
</comment>
<evidence type="ECO:0000259" key="2">
    <source>
        <dbReference type="Pfam" id="PF01656"/>
    </source>
</evidence>
<evidence type="ECO:0000313" key="4">
    <source>
        <dbReference type="Proteomes" id="UP000193377"/>
    </source>
</evidence>
<accession>A0A1X2YR32</accession>
<protein>
    <submittedName>
        <fullName evidence="3">Cobalamin biosynthesis protein CobQ</fullName>
    </submittedName>
</protein>
<reference evidence="3 4" key="1">
    <citation type="journal article" date="2016" name="Sci. Rep.">
        <title>Evaluation of genetic diversity among strains of the human gut commensal Bifidobacterium adolescentis.</title>
        <authorList>
            <person name="Duranti S."/>
            <person name="Milani C."/>
            <person name="Lugli G.A."/>
            <person name="Mancabelli L."/>
            <person name="Turroni F."/>
            <person name="Ferrario C."/>
            <person name="Mangifesta M."/>
            <person name="Viappiani A."/>
            <person name="Sanchez B."/>
            <person name="Margolles A."/>
            <person name="van Sinderen D."/>
            <person name="Ventura M."/>
        </authorList>
    </citation>
    <scope>NUCLEOTIDE SEQUENCE [LARGE SCALE GENOMIC DNA]</scope>
    <source>
        <strain evidence="3 4">487B</strain>
    </source>
</reference>
<feature type="region of interest" description="Disordered" evidence="1">
    <location>
        <begin position="377"/>
        <end position="396"/>
    </location>
</feature>
<dbReference type="AlphaFoldDB" id="A0A1X2YR32"/>
<gene>
    <name evidence="3" type="ORF">B0487_2110</name>
</gene>
<dbReference type="Pfam" id="PF01656">
    <property type="entry name" value="CbiA"/>
    <property type="match status" value="1"/>
</dbReference>
<evidence type="ECO:0000256" key="1">
    <source>
        <dbReference type="SAM" id="MobiDB-lite"/>
    </source>
</evidence>
<feature type="domain" description="CobQ/CobB/MinD/ParA nucleotide binding" evidence="2">
    <location>
        <begin position="136"/>
        <end position="171"/>
    </location>
</feature>
<dbReference type="InterPro" id="IPR002586">
    <property type="entry name" value="CobQ/CobB/MinD/ParA_Nub-bd_dom"/>
</dbReference>
<dbReference type="EMBL" id="LNKD01000008">
    <property type="protein sequence ID" value="OSG84623.1"/>
    <property type="molecule type" value="Genomic_DNA"/>
</dbReference>
<evidence type="ECO:0000313" key="3">
    <source>
        <dbReference type="EMBL" id="OSG84623.1"/>
    </source>
</evidence>
<sequence length="396" mass="43999">MEKRTISLIIGSGGLLTTIKKALTRAGNMRWQVPAADNIQAQADYLVRHPVPSGFKGIIFTDRAGNWLPIANAGYMVYWCNTGQIPVGAMGMSEQMLRMSVADFARTYWGIQLADKRLVVDILQNKVKETAVLLPITSNTGGVGKTTSSRQLADRASQVGLRVLLIDGNIRQSSQRSFFDPRQDKPLHTIADWRPGMQVQVGANRGRDLGVPYDICFAPPAGVGVDWQIYRQYIQAARRLWDFVVLDLDRISADDLDDRENIANGLLLPYIQSGDPCLVIVKAGRQTQIDALNLLTALAEHHLPKELIGIKDTVPVGLQGYRRLDYTRYGTFLGTEYQTVEASNHIANGDVRWDDPGLTFARENILNWALPDRGFNPGRFNPNAKNSEGKKGRGRK</sequence>
<name>A0A1X2YR32_BIFAD</name>
<dbReference type="Proteomes" id="UP000193377">
    <property type="component" value="Unassembled WGS sequence"/>
</dbReference>
<proteinExistence type="predicted"/>
<dbReference type="SUPFAM" id="SSF52540">
    <property type="entry name" value="P-loop containing nucleoside triphosphate hydrolases"/>
    <property type="match status" value="1"/>
</dbReference>
<dbReference type="InterPro" id="IPR027417">
    <property type="entry name" value="P-loop_NTPase"/>
</dbReference>
<organism evidence="3 4">
    <name type="scientific">Bifidobacterium adolescentis</name>
    <dbReference type="NCBI Taxonomy" id="1680"/>
    <lineage>
        <taxon>Bacteria</taxon>
        <taxon>Bacillati</taxon>
        <taxon>Actinomycetota</taxon>
        <taxon>Actinomycetes</taxon>
        <taxon>Bifidobacteriales</taxon>
        <taxon>Bifidobacteriaceae</taxon>
        <taxon>Bifidobacterium</taxon>
    </lineage>
</organism>